<feature type="domain" description="Alcohol dehydrogenase iron-type/glycerol dehydrogenase GldA" evidence="6">
    <location>
        <begin position="12"/>
        <end position="148"/>
    </location>
</feature>
<dbReference type="SUPFAM" id="SSF56796">
    <property type="entry name" value="Dehydroquinate synthase-like"/>
    <property type="match status" value="1"/>
</dbReference>
<dbReference type="Pfam" id="PF00465">
    <property type="entry name" value="Fe-ADH"/>
    <property type="match status" value="1"/>
</dbReference>
<feature type="binding site" evidence="5">
    <location>
        <begin position="89"/>
        <end position="93"/>
    </location>
    <ligand>
        <name>NAD(+)</name>
        <dbReference type="ChEBI" id="CHEBI:57540"/>
    </ligand>
</feature>
<comment type="cofactor">
    <cofactor evidence="4">
        <name>Zn(2+)</name>
        <dbReference type="ChEBI" id="CHEBI:29105"/>
    </cofactor>
    <text evidence="4">Binds 1 zinc ion per subunit.</text>
</comment>
<protein>
    <submittedName>
        <fullName evidence="7">Glycerol dehydrogenase</fullName>
    </submittedName>
</protein>
<evidence type="ECO:0000313" key="8">
    <source>
        <dbReference type="Proteomes" id="UP000028401"/>
    </source>
</evidence>
<organism evidence="7 8">
    <name type="scientific">Lactococcus cremoris subsp. cremoris GE214</name>
    <dbReference type="NCBI Taxonomy" id="1415168"/>
    <lineage>
        <taxon>Bacteria</taxon>
        <taxon>Bacillati</taxon>
        <taxon>Bacillota</taxon>
        <taxon>Bacilli</taxon>
        <taxon>Lactobacillales</taxon>
        <taxon>Streptococcaceae</taxon>
        <taxon>Lactococcus</taxon>
        <taxon>Lactococcus cremoris subsp. cremoris</taxon>
    </lineage>
</organism>
<dbReference type="PANTHER" id="PTHR43616:SF3">
    <property type="entry name" value="HYDROXYCARBOXYLATE DEHYDROGENASE A"/>
    <property type="match status" value="1"/>
</dbReference>
<dbReference type="AlphaFoldDB" id="A0A084ACQ1"/>
<dbReference type="PROSITE" id="PS00913">
    <property type="entry name" value="ADH_IRON_1"/>
    <property type="match status" value="1"/>
</dbReference>
<dbReference type="EMBL" id="AZSI01000014">
    <property type="protein sequence ID" value="KEY63080.1"/>
    <property type="molecule type" value="Genomic_DNA"/>
</dbReference>
<evidence type="ECO:0000256" key="5">
    <source>
        <dbReference type="PIRSR" id="PIRSR000112-3"/>
    </source>
</evidence>
<keyword evidence="5" id="KW-0520">NAD</keyword>
<accession>A0A084ACQ1</accession>
<proteinExistence type="inferred from homology"/>
<sequence>MKLSEEVRPGANRYVSGQEILQDLEAYLAPFKELAVITGEKSFQVFQDFYPKTLSYPIFHYDGTASVENGKKLAKEIGNVEAILAIGGGRLIDTCKVVAQELDCELIIIPTLVSNCAPYTPVAALYHPDHTFDKVGYLNKVSYLTLVDYDFLLATPYDYFVAGIGDTLAKWYEMEGIIRQVPQEELSASVRLGFVSAKEIFKILFADSKAALEDLSKQKVSPAFGRIVDTIIELSGTVGGFAGTYGRMSGAHALHNGLSLCPETHAILHGSKVAYGVLVQLAYTRDYLEIEKLLPFYRENHLPASLEEINLSNPNLKKLKEAAEFAASPVESYRLIDEKVSGEKIISAIKVLESLVSKK</sequence>
<dbReference type="Proteomes" id="UP000028401">
    <property type="component" value="Unassembled WGS sequence"/>
</dbReference>
<reference evidence="7 8" key="1">
    <citation type="submission" date="2014-06" db="EMBL/GenBank/DDBJ databases">
        <title>Draft genome sequence of the putrescine producing strain Lactococcus lactis subsp cremoris GE214.</title>
        <authorList>
            <person name="Ladero V."/>
            <person name="Linares D.M."/>
            <person name="del Rio B."/>
            <person name="Mayo B."/>
            <person name="Martin M.C."/>
            <person name="Fernandez M."/>
            <person name="Alvarez M.A."/>
        </authorList>
    </citation>
    <scope>NUCLEOTIDE SEQUENCE [LARGE SCALE GENOMIC DNA]</scope>
    <source>
        <strain evidence="7 8">GE214</strain>
    </source>
</reference>
<feature type="binding site" evidence="4">
    <location>
        <position position="269"/>
    </location>
    <ligand>
        <name>glycerol</name>
        <dbReference type="ChEBI" id="CHEBI:17754"/>
    </ligand>
</feature>
<dbReference type="InterPro" id="IPR001670">
    <property type="entry name" value="ADH_Fe/GldA"/>
</dbReference>
<feature type="binding site" evidence="4">
    <location>
        <position position="166"/>
    </location>
    <ligand>
        <name>glycerol</name>
        <dbReference type="ChEBI" id="CHEBI:17754"/>
    </ligand>
</feature>
<dbReference type="Gene3D" id="1.20.1090.10">
    <property type="entry name" value="Dehydroquinate synthase-like - alpha domain"/>
    <property type="match status" value="1"/>
</dbReference>
<dbReference type="InterPro" id="IPR016205">
    <property type="entry name" value="Glycerol_DH"/>
</dbReference>
<evidence type="ECO:0000256" key="2">
    <source>
        <dbReference type="ARBA" id="ARBA00022723"/>
    </source>
</evidence>
<evidence type="ECO:0000256" key="1">
    <source>
        <dbReference type="ARBA" id="ARBA00007358"/>
    </source>
</evidence>
<dbReference type="PATRIC" id="fig|1415168.3.peg.804"/>
<name>A0A084ACQ1_LACLC</name>
<dbReference type="RefSeq" id="WP_042747916.1">
    <property type="nucleotide sequence ID" value="NZ_AZSI01000014.1"/>
</dbReference>
<gene>
    <name evidence="7" type="ORF">U725_00759</name>
</gene>
<dbReference type="CDD" id="cd08172">
    <property type="entry name" value="GlyDH-like"/>
    <property type="match status" value="1"/>
</dbReference>
<evidence type="ECO:0000259" key="6">
    <source>
        <dbReference type="Pfam" id="PF00465"/>
    </source>
</evidence>
<dbReference type="Gene3D" id="3.40.50.1970">
    <property type="match status" value="1"/>
</dbReference>
<comment type="similarity">
    <text evidence="1">Belongs to the iron-containing alcohol dehydrogenase family.</text>
</comment>
<keyword evidence="2 4" id="KW-0479">Metal-binding</keyword>
<dbReference type="GO" id="GO:0046872">
    <property type="term" value="F:metal ion binding"/>
    <property type="evidence" value="ECO:0007669"/>
    <property type="project" value="UniProtKB-KW"/>
</dbReference>
<dbReference type="GO" id="GO:0016614">
    <property type="term" value="F:oxidoreductase activity, acting on CH-OH group of donors"/>
    <property type="evidence" value="ECO:0007669"/>
    <property type="project" value="InterPro"/>
</dbReference>
<dbReference type="PANTHER" id="PTHR43616">
    <property type="entry name" value="GLYCEROL DEHYDROGENASE"/>
    <property type="match status" value="1"/>
</dbReference>
<evidence type="ECO:0000313" key="7">
    <source>
        <dbReference type="EMBL" id="KEY63080.1"/>
    </source>
</evidence>
<feature type="binding site" evidence="4">
    <location>
        <position position="252"/>
    </location>
    <ligand>
        <name>glycerol</name>
        <dbReference type="ChEBI" id="CHEBI:17754"/>
    </ligand>
</feature>
<feature type="binding site" evidence="5">
    <location>
        <position position="126"/>
    </location>
    <ligand>
        <name>NAD(+)</name>
        <dbReference type="ChEBI" id="CHEBI:57540"/>
    </ligand>
</feature>
<evidence type="ECO:0000256" key="4">
    <source>
        <dbReference type="PIRSR" id="PIRSR000112-1"/>
    </source>
</evidence>
<feature type="binding site" evidence="5">
    <location>
        <position position="120"/>
    </location>
    <ligand>
        <name>NAD(+)</name>
        <dbReference type="ChEBI" id="CHEBI:57540"/>
    </ligand>
</feature>
<dbReference type="PIRSF" id="PIRSF000112">
    <property type="entry name" value="Glycerol_dehydrogenase"/>
    <property type="match status" value="1"/>
</dbReference>
<dbReference type="InterPro" id="IPR018211">
    <property type="entry name" value="ADH_Fe_CS"/>
</dbReference>
<keyword evidence="4" id="KW-0862">Zinc</keyword>
<keyword evidence="3" id="KW-0560">Oxidoreductase</keyword>
<feature type="binding site" evidence="5">
    <location>
        <begin position="111"/>
        <end position="114"/>
    </location>
    <ligand>
        <name>NAD(+)</name>
        <dbReference type="ChEBI" id="CHEBI:57540"/>
    </ligand>
</feature>
<comment type="caution">
    <text evidence="7">The sequence shown here is derived from an EMBL/GenBank/DDBJ whole genome shotgun (WGS) entry which is preliminary data.</text>
</comment>
<evidence type="ECO:0000256" key="3">
    <source>
        <dbReference type="ARBA" id="ARBA00023002"/>
    </source>
</evidence>